<sequence length="303" mass="33400">MYLASLDRPERDIAPYFARLDDICADLERSIADATASNGTPPRVMDLAIALQNVIPGHHDFQGDEENYDDTENANLMCVIDRKRGLPVALALLYLHAAARCGLDMTGIDFPGHFLLRLEASGERVLIDPFHNGIVLGAAELRELLKAFQGLDAELQPEHYREATDQTILLRLQNNIKVRALRSGDLAYATTILERCLIIAPDEPGLWHQAGTLHARLNNDEKALAAFEQFLKLNHDPRHQQRIKTLAAELRDRIAGIEPDAAKQGDAKDTDDTVIPFHPPKSCGSDNANGSKQPAPSDDPSPV</sequence>
<dbReference type="Gene3D" id="1.25.40.10">
    <property type="entry name" value="Tetratricopeptide repeat domain"/>
    <property type="match status" value="1"/>
</dbReference>
<organism evidence="5 6">
    <name type="scientific">Thalassospira marina</name>
    <dbReference type="NCBI Taxonomy" id="2048283"/>
    <lineage>
        <taxon>Bacteria</taxon>
        <taxon>Pseudomonadati</taxon>
        <taxon>Pseudomonadota</taxon>
        <taxon>Alphaproteobacteria</taxon>
        <taxon>Rhodospirillales</taxon>
        <taxon>Thalassospiraceae</taxon>
        <taxon>Thalassospira</taxon>
    </lineage>
</organism>
<evidence type="ECO:0000259" key="4">
    <source>
        <dbReference type="Pfam" id="PF13369"/>
    </source>
</evidence>
<dbReference type="Pfam" id="PF13369">
    <property type="entry name" value="Transglut_core2"/>
    <property type="match status" value="1"/>
</dbReference>
<feature type="compositionally biased region" description="Basic and acidic residues" evidence="3">
    <location>
        <begin position="257"/>
        <end position="271"/>
    </location>
</feature>
<protein>
    <recommendedName>
        <fullName evidence="4">Protein SirB1 N-terminal domain-containing protein</fullName>
    </recommendedName>
</protein>
<dbReference type="PROSITE" id="PS50005">
    <property type="entry name" value="TPR"/>
    <property type="match status" value="1"/>
</dbReference>
<feature type="domain" description="Protein SirB1 N-terminal" evidence="4">
    <location>
        <begin position="16"/>
        <end position="173"/>
    </location>
</feature>
<dbReference type="Proteomes" id="UP000233597">
    <property type="component" value="Unassembled WGS sequence"/>
</dbReference>
<gene>
    <name evidence="5" type="ORF">COO20_07610</name>
</gene>
<evidence type="ECO:0000256" key="2">
    <source>
        <dbReference type="PROSITE-ProRule" id="PRU00339"/>
    </source>
</evidence>
<dbReference type="InterPro" id="IPR019734">
    <property type="entry name" value="TPR_rpt"/>
</dbReference>
<dbReference type="AlphaFoldDB" id="A0A2N3KVL8"/>
<reference evidence="5 6" key="1">
    <citation type="submission" date="2017-09" db="EMBL/GenBank/DDBJ databases">
        <title>Biodiversity and function of Thalassospira species in the particle-attached aromatic-hydrocarbon-degrading consortia from the surface seawater of the South China Sea.</title>
        <authorList>
            <person name="Dong C."/>
            <person name="Liu R."/>
            <person name="Shao Z."/>
        </authorList>
    </citation>
    <scope>NUCLEOTIDE SEQUENCE [LARGE SCALE GENOMIC DNA]</scope>
    <source>
        <strain evidence="5 6">CSC1P2</strain>
    </source>
</reference>
<dbReference type="OrthoDB" id="232498at2"/>
<evidence type="ECO:0000313" key="5">
    <source>
        <dbReference type="EMBL" id="PKR54615.1"/>
    </source>
</evidence>
<accession>A0A2N3KVL8</accession>
<feature type="repeat" description="TPR" evidence="2">
    <location>
        <begin position="204"/>
        <end position="237"/>
    </location>
</feature>
<dbReference type="SUPFAM" id="SSF48452">
    <property type="entry name" value="TPR-like"/>
    <property type="match status" value="1"/>
</dbReference>
<dbReference type="PANTHER" id="PTHR31350:SF21">
    <property type="entry name" value="F-BOX ONLY PROTEIN 21"/>
    <property type="match status" value="1"/>
</dbReference>
<dbReference type="InterPro" id="IPR011990">
    <property type="entry name" value="TPR-like_helical_dom_sf"/>
</dbReference>
<evidence type="ECO:0000256" key="3">
    <source>
        <dbReference type="SAM" id="MobiDB-lite"/>
    </source>
</evidence>
<dbReference type="EMBL" id="NWTK01000004">
    <property type="protein sequence ID" value="PKR54615.1"/>
    <property type="molecule type" value="Genomic_DNA"/>
</dbReference>
<comment type="similarity">
    <text evidence="1">Belongs to the UPF0162 family.</text>
</comment>
<dbReference type="InterPro" id="IPR032698">
    <property type="entry name" value="SirB1_N"/>
</dbReference>
<dbReference type="PANTHER" id="PTHR31350">
    <property type="entry name" value="SI:DKEY-261L7.2"/>
    <property type="match status" value="1"/>
</dbReference>
<feature type="compositionally biased region" description="Polar residues" evidence="3">
    <location>
        <begin position="284"/>
        <end position="294"/>
    </location>
</feature>
<comment type="caution">
    <text evidence="5">The sequence shown here is derived from an EMBL/GenBank/DDBJ whole genome shotgun (WGS) entry which is preliminary data.</text>
</comment>
<evidence type="ECO:0000313" key="6">
    <source>
        <dbReference type="Proteomes" id="UP000233597"/>
    </source>
</evidence>
<keyword evidence="2" id="KW-0802">TPR repeat</keyword>
<proteinExistence type="inferred from homology"/>
<feature type="region of interest" description="Disordered" evidence="3">
    <location>
        <begin position="257"/>
        <end position="303"/>
    </location>
</feature>
<dbReference type="Pfam" id="PF13371">
    <property type="entry name" value="TPR_9"/>
    <property type="match status" value="1"/>
</dbReference>
<evidence type="ECO:0000256" key="1">
    <source>
        <dbReference type="ARBA" id="ARBA00007100"/>
    </source>
</evidence>
<name>A0A2N3KVL8_9PROT</name>